<evidence type="ECO:0000256" key="1">
    <source>
        <dbReference type="SAM" id="MobiDB-lite"/>
    </source>
</evidence>
<evidence type="ECO:0000313" key="3">
    <source>
        <dbReference type="Proteomes" id="UP001283361"/>
    </source>
</evidence>
<keyword evidence="3" id="KW-1185">Reference proteome</keyword>
<evidence type="ECO:0000313" key="2">
    <source>
        <dbReference type="EMBL" id="KAK3783952.1"/>
    </source>
</evidence>
<protein>
    <submittedName>
        <fullName evidence="2">Uncharacterized protein</fullName>
    </submittedName>
</protein>
<accession>A0AAE1AAE6</accession>
<dbReference type="AlphaFoldDB" id="A0AAE1AAE6"/>
<dbReference type="EMBL" id="JAWDGP010002325">
    <property type="protein sequence ID" value="KAK3783952.1"/>
    <property type="molecule type" value="Genomic_DNA"/>
</dbReference>
<comment type="caution">
    <text evidence="2">The sequence shown here is derived from an EMBL/GenBank/DDBJ whole genome shotgun (WGS) entry which is preliminary data.</text>
</comment>
<organism evidence="2 3">
    <name type="scientific">Elysia crispata</name>
    <name type="common">lettuce slug</name>
    <dbReference type="NCBI Taxonomy" id="231223"/>
    <lineage>
        <taxon>Eukaryota</taxon>
        <taxon>Metazoa</taxon>
        <taxon>Spiralia</taxon>
        <taxon>Lophotrochozoa</taxon>
        <taxon>Mollusca</taxon>
        <taxon>Gastropoda</taxon>
        <taxon>Heterobranchia</taxon>
        <taxon>Euthyneura</taxon>
        <taxon>Panpulmonata</taxon>
        <taxon>Sacoglossa</taxon>
        <taxon>Placobranchoidea</taxon>
        <taxon>Plakobranchidae</taxon>
        <taxon>Elysia</taxon>
    </lineage>
</organism>
<feature type="region of interest" description="Disordered" evidence="1">
    <location>
        <begin position="1"/>
        <end position="61"/>
    </location>
</feature>
<gene>
    <name evidence="2" type="ORF">RRG08_049087</name>
</gene>
<sequence>MFSLPNNVHVEEGEKHLKGEDKPAHVCSSISRDISGAEPRAGETRSPRHGDRSSVSTERTMSNWRVITDSVREQIGAKAASIVCVSGLLP</sequence>
<dbReference type="Proteomes" id="UP001283361">
    <property type="component" value="Unassembled WGS sequence"/>
</dbReference>
<feature type="compositionally biased region" description="Basic and acidic residues" evidence="1">
    <location>
        <begin position="40"/>
        <end position="52"/>
    </location>
</feature>
<proteinExistence type="predicted"/>
<reference evidence="2" key="1">
    <citation type="journal article" date="2023" name="G3 (Bethesda)">
        <title>A reference genome for the long-term kleptoplast-retaining sea slug Elysia crispata morphotype clarki.</title>
        <authorList>
            <person name="Eastman K.E."/>
            <person name="Pendleton A.L."/>
            <person name="Shaikh M.A."/>
            <person name="Suttiyut T."/>
            <person name="Ogas R."/>
            <person name="Tomko P."/>
            <person name="Gavelis G."/>
            <person name="Widhalm J.R."/>
            <person name="Wisecaver J.H."/>
        </authorList>
    </citation>
    <scope>NUCLEOTIDE SEQUENCE</scope>
    <source>
        <strain evidence="2">ECLA1</strain>
    </source>
</reference>
<name>A0AAE1AAE6_9GAST</name>
<feature type="compositionally biased region" description="Basic and acidic residues" evidence="1">
    <location>
        <begin position="9"/>
        <end position="24"/>
    </location>
</feature>